<sequence>MNTADKIKELVQTLNRHRHAYYNLNTPEISDAEYDRMYDQLKKLEKETGIIYSNSPTQTVGYPPVSELEKVPHPHPLLSLDKTKQVEDLCRFCGDHAALLMLKLDGLTVKLTYENGRLAEASTRGDGEIGEDITHNIPAFENVPLAISYKERLVVTGEAFIHRKDFERLNTTLRDKNGEPYKNARNLAAGSVRSLDPENCKGRWVTFLPFNVLEGLDEGENSNSREERLYQLSKLGFGSCPYIPLNPDQISPEYLQLRIQDLKEKAEALDLPIDGMVLIFDDLAYSASCGRTGHHYKDGLAYKFEDETYETILRSIEWTPSRFGELAPVAVFDTVEIDGCSVSRATLHNLTFIRELELVPGCRILVSKRNMIIPHVEENLDRGHYLDAAPAICPCCGAPTELHRKKGEKGRIIETVHCSNPSCESQQLKKFVHFVCRKAMNIEGLSESTLEKFLNLGYLQTFHDIYHLDQHREEIIRLEGFGEKSFDRLWNAIQASRNTTFVRYLVSMDIPMVGRTKSRVLDTVFSGSLDAFRAAATDDYDFTQLEDFGATLNRNIHDWFTDEENLMLWDTLQKEFTFEERKEETTMAKNTEFAGKTIVATGKLENFTRSEINDQILALGAKPGSSVSKKTDYLICGEKAGSKLAKAQALGVTILSEAEFLAMIA</sequence>
<dbReference type="Proteomes" id="UP001145145">
    <property type="component" value="Unassembled WGS sequence"/>
</dbReference>
<dbReference type="Pfam" id="PF00533">
    <property type="entry name" value="BRCT"/>
    <property type="match status" value="1"/>
</dbReference>
<dbReference type="SUPFAM" id="SSF56091">
    <property type="entry name" value="DNA ligase/mRNA capping enzyme, catalytic domain"/>
    <property type="match status" value="1"/>
</dbReference>
<dbReference type="InterPro" id="IPR001679">
    <property type="entry name" value="DNA_ligase"/>
</dbReference>
<dbReference type="PIRSF" id="PIRSF001604">
    <property type="entry name" value="LigA"/>
    <property type="match status" value="1"/>
</dbReference>
<dbReference type="Gene3D" id="2.40.50.140">
    <property type="entry name" value="Nucleic acid-binding proteins"/>
    <property type="match status" value="1"/>
</dbReference>
<dbReference type="RefSeq" id="WP_281872969.1">
    <property type="nucleotide sequence ID" value="NZ_BSBO01000021.1"/>
</dbReference>
<dbReference type="InterPro" id="IPR012340">
    <property type="entry name" value="NA-bd_OB-fold"/>
</dbReference>
<dbReference type="PROSITE" id="PS50172">
    <property type="entry name" value="BRCT"/>
    <property type="match status" value="1"/>
</dbReference>
<keyword evidence="3 10" id="KW-0479">Metal-binding</keyword>
<evidence type="ECO:0000256" key="9">
    <source>
        <dbReference type="ARBA" id="ARBA00034005"/>
    </source>
</evidence>
<evidence type="ECO:0000313" key="12">
    <source>
        <dbReference type="EMBL" id="GLG04932.1"/>
    </source>
</evidence>
<keyword evidence="13" id="KW-1185">Reference proteome</keyword>
<comment type="function">
    <text evidence="10">DNA ligase that catalyzes the formation of phosphodiester linkages between 5'-phosphoryl and 3'-hydroxyl groups in double-stranded DNA using NAD as a coenzyme and as the energy source for the reaction. It is essential for DNA replication and repair of damaged DNA.</text>
</comment>
<keyword evidence="5 10" id="KW-0862">Zinc</keyword>
<evidence type="ECO:0000256" key="7">
    <source>
        <dbReference type="ARBA" id="ARBA00023204"/>
    </source>
</evidence>
<dbReference type="EMBL" id="BSBO01000021">
    <property type="protein sequence ID" value="GLG04932.1"/>
    <property type="molecule type" value="Genomic_DNA"/>
</dbReference>
<keyword evidence="2 10" id="KW-0235">DNA replication</keyword>
<dbReference type="Gene3D" id="1.10.150.20">
    <property type="entry name" value="5' to 3' exonuclease, C-terminal subdomain"/>
    <property type="match status" value="2"/>
</dbReference>
<evidence type="ECO:0000256" key="1">
    <source>
        <dbReference type="ARBA" id="ARBA00022598"/>
    </source>
</evidence>
<dbReference type="SMART" id="SM00532">
    <property type="entry name" value="LIGANc"/>
    <property type="match status" value="1"/>
</dbReference>
<dbReference type="Pfam" id="PF03120">
    <property type="entry name" value="OB_DNA_ligase"/>
    <property type="match status" value="1"/>
</dbReference>
<evidence type="ECO:0000256" key="5">
    <source>
        <dbReference type="ARBA" id="ARBA00022833"/>
    </source>
</evidence>
<dbReference type="AlphaFoldDB" id="A0A9W6C6Y6"/>
<comment type="catalytic activity">
    <reaction evidence="9 10">
        <text>NAD(+) + (deoxyribonucleotide)n-3'-hydroxyl + 5'-phospho-(deoxyribonucleotide)m = (deoxyribonucleotide)n+m + AMP + beta-nicotinamide D-nucleotide.</text>
        <dbReference type="EC" id="6.5.1.2"/>
    </reaction>
</comment>
<feature type="binding site" evidence="10">
    <location>
        <begin position="31"/>
        <end position="35"/>
    </location>
    <ligand>
        <name>NAD(+)</name>
        <dbReference type="ChEBI" id="CHEBI:57540"/>
    </ligand>
</feature>
<evidence type="ECO:0000256" key="10">
    <source>
        <dbReference type="HAMAP-Rule" id="MF_01588"/>
    </source>
</evidence>
<evidence type="ECO:0000313" key="13">
    <source>
        <dbReference type="Proteomes" id="UP001145145"/>
    </source>
</evidence>
<organism evidence="12 13">
    <name type="scientific">Sellimonas catena</name>
    <dbReference type="NCBI Taxonomy" id="2994035"/>
    <lineage>
        <taxon>Bacteria</taxon>
        <taxon>Bacillati</taxon>
        <taxon>Bacillota</taxon>
        <taxon>Clostridia</taxon>
        <taxon>Lachnospirales</taxon>
        <taxon>Lachnospiraceae</taxon>
        <taxon>Sellimonas</taxon>
    </lineage>
</organism>
<feature type="binding site" evidence="10">
    <location>
        <position position="393"/>
    </location>
    <ligand>
        <name>Zn(2+)</name>
        <dbReference type="ChEBI" id="CHEBI:29105"/>
    </ligand>
</feature>
<dbReference type="InterPro" id="IPR010994">
    <property type="entry name" value="RuvA_2-like"/>
</dbReference>
<comment type="caution">
    <text evidence="12">The sequence shown here is derived from an EMBL/GenBank/DDBJ whole genome shotgun (WGS) entry which is preliminary data.</text>
</comment>
<dbReference type="GO" id="GO:0046872">
    <property type="term" value="F:metal ion binding"/>
    <property type="evidence" value="ECO:0007669"/>
    <property type="project" value="UniProtKB-KW"/>
</dbReference>
<dbReference type="Gene3D" id="1.10.287.610">
    <property type="entry name" value="Helix hairpin bin"/>
    <property type="match status" value="1"/>
</dbReference>
<dbReference type="Pfam" id="PF01653">
    <property type="entry name" value="DNA_ligase_aden"/>
    <property type="match status" value="1"/>
</dbReference>
<comment type="similarity">
    <text evidence="10">Belongs to the NAD-dependent DNA ligase family. LigA subfamily.</text>
</comment>
<keyword evidence="4 10" id="KW-0227">DNA damage</keyword>
<evidence type="ECO:0000256" key="6">
    <source>
        <dbReference type="ARBA" id="ARBA00023027"/>
    </source>
</evidence>
<protein>
    <recommendedName>
        <fullName evidence="10">DNA ligase</fullName>
        <ecNumber evidence="10">6.5.1.2</ecNumber>
    </recommendedName>
    <alternativeName>
        <fullName evidence="10">Polydeoxyribonucleotide synthase [NAD(+)]</fullName>
    </alternativeName>
</protein>
<dbReference type="InterPro" id="IPR036420">
    <property type="entry name" value="BRCT_dom_sf"/>
</dbReference>
<evidence type="ECO:0000256" key="8">
    <source>
        <dbReference type="ARBA" id="ARBA00023211"/>
    </source>
</evidence>
<dbReference type="CDD" id="cd17748">
    <property type="entry name" value="BRCT_DNA_ligase_like"/>
    <property type="match status" value="1"/>
</dbReference>
<feature type="binding site" evidence="10">
    <location>
        <position position="418"/>
    </location>
    <ligand>
        <name>Zn(2+)</name>
        <dbReference type="ChEBI" id="CHEBI:29105"/>
    </ligand>
</feature>
<dbReference type="SMART" id="SM00292">
    <property type="entry name" value="BRCT"/>
    <property type="match status" value="1"/>
</dbReference>
<feature type="domain" description="BRCT" evidence="11">
    <location>
        <begin position="588"/>
        <end position="665"/>
    </location>
</feature>
<dbReference type="GO" id="GO:0006260">
    <property type="term" value="P:DNA replication"/>
    <property type="evidence" value="ECO:0007669"/>
    <property type="project" value="UniProtKB-KW"/>
</dbReference>
<dbReference type="EC" id="6.5.1.2" evidence="10"/>
<gene>
    <name evidence="12" type="primary">ligA_1</name>
    <name evidence="10" type="synonym">ligA</name>
    <name evidence="12" type="ORF">Selli1_21060</name>
</gene>
<evidence type="ECO:0000256" key="2">
    <source>
        <dbReference type="ARBA" id="ARBA00022705"/>
    </source>
</evidence>
<dbReference type="SUPFAM" id="SSF52113">
    <property type="entry name" value="BRCT domain"/>
    <property type="match status" value="1"/>
</dbReference>
<feature type="binding site" evidence="10">
    <location>
        <begin position="79"/>
        <end position="80"/>
    </location>
    <ligand>
        <name>NAD(+)</name>
        <dbReference type="ChEBI" id="CHEBI:57540"/>
    </ligand>
</feature>
<dbReference type="SUPFAM" id="SSF50249">
    <property type="entry name" value="Nucleic acid-binding proteins"/>
    <property type="match status" value="1"/>
</dbReference>
<keyword evidence="10" id="KW-0460">Magnesium</keyword>
<evidence type="ECO:0000256" key="3">
    <source>
        <dbReference type="ARBA" id="ARBA00022723"/>
    </source>
</evidence>
<dbReference type="SUPFAM" id="SSF47781">
    <property type="entry name" value="RuvA domain 2-like"/>
    <property type="match status" value="1"/>
</dbReference>
<dbReference type="InterPro" id="IPR001357">
    <property type="entry name" value="BRCT_dom"/>
</dbReference>
<name>A0A9W6C6Y6_9FIRM</name>
<feature type="active site" description="N6-AMP-lysine intermediate" evidence="10">
    <location>
        <position position="103"/>
    </location>
</feature>
<dbReference type="Gene3D" id="3.30.470.30">
    <property type="entry name" value="DNA ligase/mRNA capping enzyme"/>
    <property type="match status" value="1"/>
</dbReference>
<evidence type="ECO:0000259" key="11">
    <source>
        <dbReference type="PROSITE" id="PS50172"/>
    </source>
</evidence>
<dbReference type="Gene3D" id="3.40.50.10190">
    <property type="entry name" value="BRCT domain"/>
    <property type="match status" value="1"/>
</dbReference>
<proteinExistence type="inferred from homology"/>
<dbReference type="InterPro" id="IPR013839">
    <property type="entry name" value="DNAligase_adenylation"/>
</dbReference>
<comment type="cofactor">
    <cofactor evidence="10">
        <name>Mg(2+)</name>
        <dbReference type="ChEBI" id="CHEBI:18420"/>
    </cofactor>
    <cofactor evidence="10">
        <name>Mn(2+)</name>
        <dbReference type="ChEBI" id="CHEBI:29035"/>
    </cofactor>
</comment>
<keyword evidence="6 10" id="KW-0520">NAD</keyword>
<reference evidence="12 13" key="1">
    <citation type="journal article" date="2023" name="Int. J. Syst. Evol. Microbiol.">
        <title>Sellimonas catena sp. nov., isolated from human faeces.</title>
        <authorList>
            <person name="Hisatomi A."/>
            <person name="Ohkuma M."/>
            <person name="Sakamoto M."/>
        </authorList>
    </citation>
    <scope>NUCLEOTIDE SEQUENCE [LARGE SCALE GENOMIC DNA]</scope>
    <source>
        <strain evidence="12 13">12EGH17</strain>
    </source>
</reference>
<dbReference type="NCBIfam" id="NF005932">
    <property type="entry name" value="PRK07956.1"/>
    <property type="match status" value="1"/>
</dbReference>
<feature type="binding site" evidence="10">
    <location>
        <position position="124"/>
    </location>
    <ligand>
        <name>NAD(+)</name>
        <dbReference type="ChEBI" id="CHEBI:57540"/>
    </ligand>
</feature>
<keyword evidence="7 10" id="KW-0234">DNA repair</keyword>
<feature type="binding site" evidence="10">
    <location>
        <position position="158"/>
    </location>
    <ligand>
        <name>NAD(+)</name>
        <dbReference type="ChEBI" id="CHEBI:57540"/>
    </ligand>
</feature>
<evidence type="ECO:0000256" key="4">
    <source>
        <dbReference type="ARBA" id="ARBA00022763"/>
    </source>
</evidence>
<dbReference type="InterPro" id="IPR013840">
    <property type="entry name" value="DNAligase_N"/>
</dbReference>
<keyword evidence="8 10" id="KW-0464">Manganese</keyword>
<dbReference type="HAMAP" id="MF_01588">
    <property type="entry name" value="DNA_ligase_A"/>
    <property type="match status" value="1"/>
</dbReference>
<feature type="binding site" evidence="10">
    <location>
        <position position="303"/>
    </location>
    <ligand>
        <name>NAD(+)</name>
        <dbReference type="ChEBI" id="CHEBI:57540"/>
    </ligand>
</feature>
<comment type="caution">
    <text evidence="10">Lacks conserved residue(s) required for the propagation of feature annotation.</text>
</comment>
<accession>A0A9W6C6Y6</accession>
<dbReference type="NCBIfam" id="TIGR00575">
    <property type="entry name" value="dnlj"/>
    <property type="match status" value="1"/>
</dbReference>
<keyword evidence="1 10" id="KW-0436">Ligase</keyword>
<feature type="binding site" evidence="10">
    <location>
        <position position="396"/>
    </location>
    <ligand>
        <name>Zn(2+)</name>
        <dbReference type="ChEBI" id="CHEBI:29105"/>
    </ligand>
</feature>
<dbReference type="GO" id="GO:0006281">
    <property type="term" value="P:DNA repair"/>
    <property type="evidence" value="ECO:0007669"/>
    <property type="project" value="UniProtKB-KW"/>
</dbReference>
<feature type="binding site" evidence="10">
    <location>
        <position position="423"/>
    </location>
    <ligand>
        <name>Zn(2+)</name>
        <dbReference type="ChEBI" id="CHEBI:29105"/>
    </ligand>
</feature>
<dbReference type="InterPro" id="IPR004150">
    <property type="entry name" value="NAD_DNA_ligase_OB"/>
</dbReference>
<dbReference type="GO" id="GO:0003911">
    <property type="term" value="F:DNA ligase (NAD+) activity"/>
    <property type="evidence" value="ECO:0007669"/>
    <property type="project" value="UniProtKB-UniRule"/>
</dbReference>